<evidence type="ECO:0000256" key="2">
    <source>
        <dbReference type="SAM" id="SignalP"/>
    </source>
</evidence>
<dbReference type="AlphaFoldDB" id="A0A1I4WYN1"/>
<evidence type="ECO:0000313" key="3">
    <source>
        <dbReference type="EMBL" id="SFN18323.1"/>
    </source>
</evidence>
<name>A0A1I4WYN1_9GAMM</name>
<dbReference type="EMBL" id="FOVF01000006">
    <property type="protein sequence ID" value="SFN18323.1"/>
    <property type="molecule type" value="Genomic_DNA"/>
</dbReference>
<dbReference type="OrthoDB" id="7361974at2"/>
<proteinExistence type="predicted"/>
<dbReference type="Proteomes" id="UP000198575">
    <property type="component" value="Unassembled WGS sequence"/>
</dbReference>
<keyword evidence="2" id="KW-0732">Signal</keyword>
<sequence length="175" mass="18585">MKRSRTAALVLMSAAPLLLTACTEETTREGLYTSIDECAGQVGDLAACEEAFDKARREAELSAPRYASFDECVAEYGTNRCTARRDSNGHGYFIPLMTGYLMAQMFRGDQRAGLSGSPAFRDGNGNWKRPAPGSGGVYSNGVARTMLAISAEPNRAPTVKRGGFGSSGSHRSAGS</sequence>
<dbReference type="PROSITE" id="PS51257">
    <property type="entry name" value="PROKAR_LIPOPROTEIN"/>
    <property type="match status" value="1"/>
</dbReference>
<protein>
    <submittedName>
        <fullName evidence="3">Uncharacterized conserved protein YgiB, involved in bioifilm formation, UPF0441/DUF1190 family</fullName>
    </submittedName>
</protein>
<gene>
    <name evidence="3" type="ORF">SAMN05216289_106164</name>
</gene>
<feature type="signal peptide" evidence="2">
    <location>
        <begin position="1"/>
        <end position="21"/>
    </location>
</feature>
<feature type="chain" id="PRO_5011499084" evidence="2">
    <location>
        <begin position="22"/>
        <end position="175"/>
    </location>
</feature>
<feature type="region of interest" description="Disordered" evidence="1">
    <location>
        <begin position="152"/>
        <end position="175"/>
    </location>
</feature>
<dbReference type="Pfam" id="PF06693">
    <property type="entry name" value="DUF1190"/>
    <property type="match status" value="1"/>
</dbReference>
<organism evidence="3 4">
    <name type="scientific">Dokdonella immobilis</name>
    <dbReference type="NCBI Taxonomy" id="578942"/>
    <lineage>
        <taxon>Bacteria</taxon>
        <taxon>Pseudomonadati</taxon>
        <taxon>Pseudomonadota</taxon>
        <taxon>Gammaproteobacteria</taxon>
        <taxon>Lysobacterales</taxon>
        <taxon>Rhodanobacteraceae</taxon>
        <taxon>Dokdonella</taxon>
    </lineage>
</organism>
<keyword evidence="4" id="KW-1185">Reference proteome</keyword>
<evidence type="ECO:0000256" key="1">
    <source>
        <dbReference type="SAM" id="MobiDB-lite"/>
    </source>
</evidence>
<dbReference type="RefSeq" id="WP_092406380.1">
    <property type="nucleotide sequence ID" value="NZ_FOVF01000006.1"/>
</dbReference>
<dbReference type="STRING" id="578942.SAMN05216289_106164"/>
<dbReference type="InterPro" id="IPR009576">
    <property type="entry name" value="Biofilm_formation_YgiB"/>
</dbReference>
<reference evidence="3 4" key="1">
    <citation type="submission" date="2016-10" db="EMBL/GenBank/DDBJ databases">
        <authorList>
            <person name="de Groot N.N."/>
        </authorList>
    </citation>
    <scope>NUCLEOTIDE SEQUENCE [LARGE SCALE GENOMIC DNA]</scope>
    <source>
        <strain evidence="3 4">CGMCC 1.7659</strain>
    </source>
</reference>
<accession>A0A1I4WYN1</accession>
<evidence type="ECO:0000313" key="4">
    <source>
        <dbReference type="Proteomes" id="UP000198575"/>
    </source>
</evidence>